<dbReference type="SUPFAM" id="SSF48208">
    <property type="entry name" value="Six-hairpin glycosidases"/>
    <property type="match status" value="1"/>
</dbReference>
<dbReference type="PANTHER" id="PTHR11051">
    <property type="entry name" value="GLYCOSYL HYDROLASE-RELATED"/>
    <property type="match status" value="1"/>
</dbReference>
<keyword evidence="2" id="KW-0328">Glycosyltransferase</keyword>
<dbReference type="RefSeq" id="WP_073247827.1">
    <property type="nucleotide sequence ID" value="NZ_FQVG01000005.1"/>
</dbReference>
<dbReference type="InterPro" id="IPR005195">
    <property type="entry name" value="Glyco_hydro_65_M"/>
</dbReference>
<name>A0A1M4TWR3_9CLOT</name>
<dbReference type="InterPro" id="IPR037018">
    <property type="entry name" value="GH65_N"/>
</dbReference>
<dbReference type="Pfam" id="PF03632">
    <property type="entry name" value="Glyco_hydro_65m"/>
    <property type="match status" value="1"/>
</dbReference>
<feature type="domain" description="Glycoside hydrolase family 65 central catalytic" evidence="6">
    <location>
        <begin position="305"/>
        <end position="680"/>
    </location>
</feature>
<dbReference type="PIRSF" id="PIRSF036289">
    <property type="entry name" value="Glycosyl_hydrolase_malt_phosph"/>
    <property type="match status" value="1"/>
</dbReference>
<dbReference type="InterPro" id="IPR005194">
    <property type="entry name" value="Glyco_hydro_65_C"/>
</dbReference>
<evidence type="ECO:0000256" key="2">
    <source>
        <dbReference type="ARBA" id="ARBA00022676"/>
    </source>
</evidence>
<dbReference type="InterPro" id="IPR012341">
    <property type="entry name" value="6hp_glycosidase-like_sf"/>
</dbReference>
<dbReference type="InterPro" id="IPR005196">
    <property type="entry name" value="Glyco_hydro_65_N"/>
</dbReference>
<feature type="domain" description="Glycoside hydrolase family 65 C-terminal" evidence="7">
    <location>
        <begin position="694"/>
        <end position="748"/>
    </location>
</feature>
<reference evidence="10" key="1">
    <citation type="submission" date="2016-11" db="EMBL/GenBank/DDBJ databases">
        <authorList>
            <person name="Varghese N."/>
            <person name="Submissions S."/>
        </authorList>
    </citation>
    <scope>NUCLEOTIDE SEQUENCE [LARGE SCALE GENOMIC DNA]</scope>
    <source>
        <strain evidence="10">DSM 10124</strain>
    </source>
</reference>
<dbReference type="SUPFAM" id="SSF74650">
    <property type="entry name" value="Galactose mutarotase-like"/>
    <property type="match status" value="1"/>
</dbReference>
<evidence type="ECO:0000256" key="3">
    <source>
        <dbReference type="ARBA" id="ARBA00022679"/>
    </source>
</evidence>
<dbReference type="GO" id="GO:0004553">
    <property type="term" value="F:hydrolase activity, hydrolyzing O-glycosyl compounds"/>
    <property type="evidence" value="ECO:0007669"/>
    <property type="project" value="TreeGrafter"/>
</dbReference>
<dbReference type="InterPro" id="IPR008928">
    <property type="entry name" value="6-hairpin_glycosidase_sf"/>
</dbReference>
<dbReference type="Pfam" id="PF03636">
    <property type="entry name" value="Glyco_hydro_65N"/>
    <property type="match status" value="1"/>
</dbReference>
<keyword evidence="10" id="KW-1185">Reference proteome</keyword>
<proteinExistence type="inferred from homology"/>
<feature type="domain" description="Glycoside hydrolase family 65 N-terminal" evidence="8">
    <location>
        <begin position="10"/>
        <end position="250"/>
    </location>
</feature>
<evidence type="ECO:0000259" key="7">
    <source>
        <dbReference type="Pfam" id="PF03633"/>
    </source>
</evidence>
<dbReference type="GO" id="GO:0030246">
    <property type="term" value="F:carbohydrate binding"/>
    <property type="evidence" value="ECO:0007669"/>
    <property type="project" value="InterPro"/>
</dbReference>
<accession>A0A1M4TWR3</accession>
<gene>
    <name evidence="9" type="ORF">SAMN02746091_00510</name>
</gene>
<evidence type="ECO:0000256" key="4">
    <source>
        <dbReference type="PIRSR" id="PIRSR036289-50"/>
    </source>
</evidence>
<feature type="active site" description="Proton donor" evidence="4">
    <location>
        <position position="480"/>
    </location>
</feature>
<evidence type="ECO:0000259" key="8">
    <source>
        <dbReference type="Pfam" id="PF03636"/>
    </source>
</evidence>
<dbReference type="InterPro" id="IPR017045">
    <property type="entry name" value="Malt_Pase/Glycosyl_Hdrlase"/>
</dbReference>
<dbReference type="EMBL" id="FQVG01000005">
    <property type="protein sequence ID" value="SHE48899.1"/>
    <property type="molecule type" value="Genomic_DNA"/>
</dbReference>
<dbReference type="GO" id="GO:0016757">
    <property type="term" value="F:glycosyltransferase activity"/>
    <property type="evidence" value="ECO:0007669"/>
    <property type="project" value="UniProtKB-KW"/>
</dbReference>
<organism evidence="9 10">
    <name type="scientific">Caloramator proteoclasticus DSM 10124</name>
    <dbReference type="NCBI Taxonomy" id="1121262"/>
    <lineage>
        <taxon>Bacteria</taxon>
        <taxon>Bacillati</taxon>
        <taxon>Bacillota</taxon>
        <taxon>Clostridia</taxon>
        <taxon>Eubacteriales</taxon>
        <taxon>Clostridiaceae</taxon>
        <taxon>Caloramator</taxon>
    </lineage>
</organism>
<dbReference type="Gene3D" id="2.60.420.10">
    <property type="entry name" value="Maltose phosphorylase, domain 3"/>
    <property type="match status" value="1"/>
</dbReference>
<dbReference type="Gene3D" id="1.50.10.10">
    <property type="match status" value="1"/>
</dbReference>
<dbReference type="Gene3D" id="2.70.98.40">
    <property type="entry name" value="Glycoside hydrolase, family 65, N-terminal domain"/>
    <property type="match status" value="1"/>
</dbReference>
<comment type="similarity">
    <text evidence="1">Belongs to the glycosyl hydrolase 65 family.</text>
</comment>
<evidence type="ECO:0000256" key="5">
    <source>
        <dbReference type="PIRSR" id="PIRSR036289-51"/>
    </source>
</evidence>
<feature type="binding site" evidence="5">
    <location>
        <begin position="340"/>
        <end position="341"/>
    </location>
    <ligand>
        <name>substrate</name>
    </ligand>
</feature>
<dbReference type="Pfam" id="PF03633">
    <property type="entry name" value="Glyco_hydro_65C"/>
    <property type="match status" value="1"/>
</dbReference>
<evidence type="ECO:0000259" key="6">
    <source>
        <dbReference type="Pfam" id="PF03632"/>
    </source>
</evidence>
<dbReference type="Proteomes" id="UP000184423">
    <property type="component" value="Unassembled WGS sequence"/>
</dbReference>
<feature type="binding site" evidence="5">
    <location>
        <begin position="592"/>
        <end position="593"/>
    </location>
    <ligand>
        <name>substrate</name>
    </ligand>
</feature>
<protein>
    <submittedName>
        <fullName evidence="9">Kojibiose phosphorylase</fullName>
    </submittedName>
</protein>
<keyword evidence="3" id="KW-0808">Transferase</keyword>
<dbReference type="AlphaFoldDB" id="A0A1M4TWR3"/>
<dbReference type="PANTHER" id="PTHR11051:SF8">
    <property type="entry name" value="PROTEIN-GLUCOSYLGALACTOSYLHYDROXYLYSINE GLUCOSIDASE"/>
    <property type="match status" value="1"/>
</dbReference>
<dbReference type="GO" id="GO:0005975">
    <property type="term" value="P:carbohydrate metabolic process"/>
    <property type="evidence" value="ECO:0007669"/>
    <property type="project" value="InterPro"/>
</dbReference>
<sequence>MHRVWNVEINEYNSTQNRKYETIFTLANGYRGLRGAIEFSKIGERGNFIAGVFDKNTAQVTEIVNCQDPLIFNIYVDGEIIDIDSTNLLDFNRSLDMKNGILYSNYKVELKSGRILEIKTERFVSRNNVHRWAAKYIIKPVNFKAKMFIENIIDGTVVNSTLDLANLTKHFEVLDAEDFKPGIALKTRTFDNKIEIVEATAVLSEDENGNIFKSRKYTKLGEKVRELYEFFVEEGKEYTVFKYGITYTSRDTKKELFEVAQRELRDFINIGYEAEKEAHSNVWQRLWDGMDVKIKGDDTAQIGIRFNLFQLASSAYPDDPRVSIAAKALHGEGYKGHVFWDTEIFMLPFFVYTNPEVAKSLLMYRYNTLDGARRNAQLNGFKGAQFPWESADDGTEVTPKWGVDYDGNPVRIWTGDEEYHINSDIAFGIWEYFRATKDEEFLINYGTEILLDTAKFWNSRLEYNKAQDRYEINRVIGPDEFHEHVNNNVYTNYLAKWNMKKALEVKEWLKEKDRIKYKTLCNQLGISDVDFKEWEEKLNKIYIPMAKDGKLIEQFEGYFDLADIEITEHDENGMPVWPDLKGHKLHDTQLIKQPDVVMLMLVLGEEFDLESKKINYEYYEKRTMHKSSLSPSMYSIMGLTVGDTQNSYKYFLKTILTDLEDNQGNAGHGLHAASTGGSWQSAVFGFGGFSVDENEIPNFNPWIPEVWDEFTYTINWRGSKVEVTVDRKNVSIYSQKDIDVKVYGKDYSIAANEKLVVAR</sequence>
<dbReference type="InterPro" id="IPR011013">
    <property type="entry name" value="Gal_mutarotase_sf_dom"/>
</dbReference>
<evidence type="ECO:0000256" key="1">
    <source>
        <dbReference type="ARBA" id="ARBA00006768"/>
    </source>
</evidence>
<evidence type="ECO:0000313" key="10">
    <source>
        <dbReference type="Proteomes" id="UP000184423"/>
    </source>
</evidence>
<evidence type="ECO:0000313" key="9">
    <source>
        <dbReference type="EMBL" id="SHE48899.1"/>
    </source>
</evidence>